<dbReference type="Proteomes" id="UP000033385">
    <property type="component" value="Unassembled WGS sequence"/>
</dbReference>
<accession>A0A0F3NIP4</accession>
<reference evidence="1 2" key="1">
    <citation type="submission" date="2015-01" db="EMBL/GenBank/DDBJ databases">
        <title>Genome Sequencing of Rickettsiales.</title>
        <authorList>
            <person name="Daugherty S.C."/>
            <person name="Su Q."/>
            <person name="Abolude K."/>
            <person name="Beier-Sexton M."/>
            <person name="Carlyon J.A."/>
            <person name="Carter R."/>
            <person name="Day N.P."/>
            <person name="Dumler S.J."/>
            <person name="Dyachenko V."/>
            <person name="Godinez A."/>
            <person name="Kurtti T.J."/>
            <person name="Lichay M."/>
            <person name="Mullins K.E."/>
            <person name="Ott S."/>
            <person name="Pappas-Brown V."/>
            <person name="Paris D.H."/>
            <person name="Patel P."/>
            <person name="Richards A.L."/>
            <person name="Sadzewicz L."/>
            <person name="Sears K."/>
            <person name="Seidman D."/>
            <person name="Sengamalay N."/>
            <person name="Stenos J."/>
            <person name="Tallon L.J."/>
            <person name="Vincent G."/>
            <person name="Fraser C.M."/>
            <person name="Munderloh U."/>
            <person name="Dunning-Hotopp J.C."/>
        </authorList>
    </citation>
    <scope>NUCLEOTIDE SEQUENCE [LARGE SCALE GENOMIC DNA]</scope>
    <source>
        <strain evidence="1 2">ApNP</strain>
    </source>
</reference>
<organism evidence="1 2">
    <name type="scientific">Anaplasma phagocytophilum str. ApNP</name>
    <dbReference type="NCBI Taxonomy" id="1359153"/>
    <lineage>
        <taxon>Bacteria</taxon>
        <taxon>Pseudomonadati</taxon>
        <taxon>Pseudomonadota</taxon>
        <taxon>Alphaproteobacteria</taxon>
        <taxon>Rickettsiales</taxon>
        <taxon>Anaplasmataceae</taxon>
        <taxon>Anaplasma</taxon>
        <taxon>phagocytophilum group</taxon>
    </lineage>
</organism>
<evidence type="ECO:0000313" key="1">
    <source>
        <dbReference type="EMBL" id="KJV66774.1"/>
    </source>
</evidence>
<sequence length="40" mass="4424">MGGIFNVITFSKGKGSFQVVTEYAFMMRVIFSQSNMGILS</sequence>
<proteinExistence type="predicted"/>
<dbReference type="PATRIC" id="fig|1359153.3.peg.1751"/>
<comment type="caution">
    <text evidence="1">The sequence shown here is derived from an EMBL/GenBank/DDBJ whole genome shotgun (WGS) entry which is preliminary data.</text>
</comment>
<protein>
    <submittedName>
        <fullName evidence="1">Uncharacterized protein</fullName>
    </submittedName>
</protein>
<gene>
    <name evidence="1" type="ORF">APHNP_1715</name>
</gene>
<evidence type="ECO:0000313" key="2">
    <source>
        <dbReference type="Proteomes" id="UP000033385"/>
    </source>
</evidence>
<dbReference type="AlphaFoldDB" id="A0A0F3NIP4"/>
<name>A0A0F3NIP4_ANAPH</name>
<dbReference type="EMBL" id="LANW01000001">
    <property type="protein sequence ID" value="KJV66774.1"/>
    <property type="molecule type" value="Genomic_DNA"/>
</dbReference>